<keyword evidence="7" id="KW-1185">Reference proteome</keyword>
<dbReference type="InterPro" id="IPR007627">
    <property type="entry name" value="RNA_pol_sigma70_r2"/>
</dbReference>
<dbReference type="Gene3D" id="1.20.140.160">
    <property type="match status" value="1"/>
</dbReference>
<feature type="domain" description="RNA polymerase sigma-70" evidence="5">
    <location>
        <begin position="66"/>
        <end position="79"/>
    </location>
</feature>
<evidence type="ECO:0000256" key="1">
    <source>
        <dbReference type="ARBA" id="ARBA00023015"/>
    </source>
</evidence>
<gene>
    <name evidence="6" type="ORF">Q4T40_21335</name>
</gene>
<evidence type="ECO:0000313" key="7">
    <source>
        <dbReference type="Proteomes" id="UP001254848"/>
    </source>
</evidence>
<keyword evidence="1" id="KW-0805">Transcription regulation</keyword>
<accession>A0ABU3P414</accession>
<dbReference type="SUPFAM" id="SSF88946">
    <property type="entry name" value="Sigma2 domain of RNA polymerase sigma factors"/>
    <property type="match status" value="1"/>
</dbReference>
<reference evidence="6 7" key="1">
    <citation type="submission" date="2023-07" db="EMBL/GenBank/DDBJ databases">
        <title>The novel representative of Negativicutes class, Anaeroselena agilis gen. nov. sp. nov.</title>
        <authorList>
            <person name="Prokofeva M.I."/>
            <person name="Elcheninov A.G."/>
            <person name="Klyukina A."/>
            <person name="Kublanov I.V."/>
            <person name="Frolov E.N."/>
            <person name="Podosokorskaya O.A."/>
        </authorList>
    </citation>
    <scope>NUCLEOTIDE SEQUENCE [LARGE SCALE GENOMIC DNA]</scope>
    <source>
        <strain evidence="6 7">4137-cl</strain>
    </source>
</reference>
<evidence type="ECO:0000256" key="3">
    <source>
        <dbReference type="ARBA" id="ARBA00023125"/>
    </source>
</evidence>
<name>A0ABU3P414_9FIRM</name>
<evidence type="ECO:0000313" key="6">
    <source>
        <dbReference type="EMBL" id="MDT8903781.1"/>
    </source>
</evidence>
<dbReference type="Pfam" id="PF04545">
    <property type="entry name" value="Sigma70_r4"/>
    <property type="match status" value="1"/>
</dbReference>
<dbReference type="InterPro" id="IPR013325">
    <property type="entry name" value="RNA_pol_sigma_r2"/>
</dbReference>
<keyword evidence="2" id="KW-0731">Sigma factor</keyword>
<evidence type="ECO:0000256" key="4">
    <source>
        <dbReference type="ARBA" id="ARBA00023163"/>
    </source>
</evidence>
<comment type="caution">
    <text evidence="6">The sequence shown here is derived from an EMBL/GenBank/DDBJ whole genome shotgun (WGS) entry which is preliminary data.</text>
</comment>
<dbReference type="InterPro" id="IPR014284">
    <property type="entry name" value="RNA_pol_sigma-70_dom"/>
</dbReference>
<keyword evidence="3" id="KW-0238">DNA-binding</keyword>
<dbReference type="InterPro" id="IPR013324">
    <property type="entry name" value="RNA_pol_sigma_r3/r4-like"/>
</dbReference>
<dbReference type="NCBIfam" id="TIGR02937">
    <property type="entry name" value="sigma70-ECF"/>
    <property type="match status" value="1"/>
</dbReference>
<protein>
    <submittedName>
        <fullName evidence="6">Sigma-70 family RNA polymerase sigma factor</fullName>
    </submittedName>
</protein>
<dbReference type="InterPro" id="IPR000943">
    <property type="entry name" value="RNA_pol_sigma70"/>
</dbReference>
<evidence type="ECO:0000259" key="5">
    <source>
        <dbReference type="PROSITE" id="PS00715"/>
    </source>
</evidence>
<evidence type="ECO:0000256" key="2">
    <source>
        <dbReference type="ARBA" id="ARBA00023082"/>
    </source>
</evidence>
<dbReference type="RefSeq" id="WP_413782225.1">
    <property type="nucleotide sequence ID" value="NZ_JAUOZS010000001.1"/>
</dbReference>
<dbReference type="Pfam" id="PF04542">
    <property type="entry name" value="Sigma70_r2"/>
    <property type="match status" value="1"/>
</dbReference>
<keyword evidence="4" id="KW-0804">Transcription</keyword>
<dbReference type="SUPFAM" id="SSF88659">
    <property type="entry name" value="Sigma3 and sigma4 domains of RNA polymerase sigma factors"/>
    <property type="match status" value="1"/>
</dbReference>
<dbReference type="Gene3D" id="1.10.1740.10">
    <property type="match status" value="1"/>
</dbReference>
<dbReference type="InterPro" id="IPR007630">
    <property type="entry name" value="RNA_pol_sigma70_r4"/>
</dbReference>
<dbReference type="PANTHER" id="PTHR30385">
    <property type="entry name" value="SIGMA FACTOR F FLAGELLAR"/>
    <property type="match status" value="1"/>
</dbReference>
<sequence length="218" mass="24686">MIEVLSQYLAELRKIRLLGAAEERRLWEAYKEAGDLDSRRQLIEHYQPLVFKVALRWKADDAVVMDIIQEGTVGLIEAVENYDHSRGVAFSLYALHRIRGRIVNFVTREGKANCLYIDSPLEEEGSLTLGDALVDGAPAVAVQAERNFLVEQVRGALGRLPANEQLVLSGMYLEEREPKQLAEALDMSLSHVYRLHKQGIRRARGLLSRLMQDMKSSL</sequence>
<proteinExistence type="predicted"/>
<dbReference type="EMBL" id="JAUOZS010000001">
    <property type="protein sequence ID" value="MDT8903781.1"/>
    <property type="molecule type" value="Genomic_DNA"/>
</dbReference>
<dbReference type="PROSITE" id="PS00715">
    <property type="entry name" value="SIGMA70_1"/>
    <property type="match status" value="1"/>
</dbReference>
<dbReference type="Proteomes" id="UP001254848">
    <property type="component" value="Unassembled WGS sequence"/>
</dbReference>
<organism evidence="6 7">
    <name type="scientific">Anaeroselena agilis</name>
    <dbReference type="NCBI Taxonomy" id="3063788"/>
    <lineage>
        <taxon>Bacteria</taxon>
        <taxon>Bacillati</taxon>
        <taxon>Bacillota</taxon>
        <taxon>Negativicutes</taxon>
        <taxon>Acetonemataceae</taxon>
        <taxon>Anaeroselena</taxon>
    </lineage>
</organism>